<dbReference type="Proteomes" id="UP000003856">
    <property type="component" value="Unassembled WGS sequence"/>
</dbReference>
<organism evidence="1 2">
    <name type="scientific">Acidovorax delafieldii 2AN</name>
    <dbReference type="NCBI Taxonomy" id="573060"/>
    <lineage>
        <taxon>Bacteria</taxon>
        <taxon>Pseudomonadati</taxon>
        <taxon>Pseudomonadota</taxon>
        <taxon>Betaproteobacteria</taxon>
        <taxon>Burkholderiales</taxon>
        <taxon>Comamonadaceae</taxon>
        <taxon>Acidovorax</taxon>
    </lineage>
</organism>
<keyword evidence="2" id="KW-1185">Reference proteome</keyword>
<name>C5TBK5_ACIDE</name>
<protein>
    <submittedName>
        <fullName evidence="1">Uncharacterized protein</fullName>
    </submittedName>
</protein>
<proteinExistence type="predicted"/>
<evidence type="ECO:0000313" key="1">
    <source>
        <dbReference type="EMBL" id="EER58140.1"/>
    </source>
</evidence>
<accession>C5TBK5</accession>
<dbReference type="PATRIC" id="fig|573060.9.peg.640"/>
<dbReference type="EMBL" id="ACQT01000345">
    <property type="protein sequence ID" value="EER58140.1"/>
    <property type="molecule type" value="Genomic_DNA"/>
</dbReference>
<evidence type="ECO:0000313" key="2">
    <source>
        <dbReference type="Proteomes" id="UP000003856"/>
    </source>
</evidence>
<gene>
    <name evidence="1" type="ORF">AcdelDRAFT_4285</name>
</gene>
<dbReference type="AlphaFoldDB" id="C5TBK5"/>
<comment type="caution">
    <text evidence="1">The sequence shown here is derived from an EMBL/GenBank/DDBJ whole genome shotgun (WGS) entry which is preliminary data.</text>
</comment>
<feature type="non-terminal residue" evidence="1">
    <location>
        <position position="1"/>
    </location>
</feature>
<sequence>RVGTLARPDEGGGVAATATGAVPAGVTAELF</sequence>
<reference evidence="1 2" key="1">
    <citation type="submission" date="2009-05" db="EMBL/GenBank/DDBJ databases">
        <title>The draft genome of Acidovorax delafieldii 2AN.</title>
        <authorList>
            <consortium name="US DOE Joint Genome Institute (JGI-PGF)"/>
            <person name="Lucas S."/>
            <person name="Copeland A."/>
            <person name="Lapidus A."/>
            <person name="Glavina del Rio T."/>
            <person name="Tice H."/>
            <person name="Bruce D."/>
            <person name="Goodwin L."/>
            <person name="Pitluck S."/>
            <person name="Larimer F."/>
            <person name="Land M.L."/>
            <person name="Hauser L."/>
            <person name="Shelobolina E.S."/>
            <person name="Picardal F."/>
            <person name="Roden E."/>
            <person name="Emerson D."/>
        </authorList>
    </citation>
    <scope>NUCLEOTIDE SEQUENCE [LARGE SCALE GENOMIC DNA]</scope>
    <source>
        <strain evidence="1 2">2AN</strain>
    </source>
</reference>